<gene>
    <name evidence="1" type="ORF">HBJ55_21845</name>
</gene>
<protein>
    <recommendedName>
        <fullName evidence="3">MarR family transcriptional regulator</fullName>
    </recommendedName>
</protein>
<accession>A0ABX0Q0B4</accession>
<dbReference type="RefSeq" id="WP_167120287.1">
    <property type="nucleotide sequence ID" value="NZ_JAAQTO010000069.1"/>
</dbReference>
<sequence>MGSELTDHQIEILSYAMQHGGVLAAPFGHLGEDSKVLNMEKHVAGLEAAGLVRVKRDEEGGMERIEVTSKGYAALGVR</sequence>
<dbReference type="Proteomes" id="UP001318321">
    <property type="component" value="Unassembled WGS sequence"/>
</dbReference>
<reference evidence="1 2" key="1">
    <citation type="submission" date="2020-03" db="EMBL/GenBank/DDBJ databases">
        <title>Identification of Halomonas strains.</title>
        <authorList>
            <person name="Xiao Z."/>
            <person name="Dong F."/>
            <person name="Wang Z."/>
            <person name="Zhao J.-Y."/>
        </authorList>
    </citation>
    <scope>NUCLEOTIDE SEQUENCE [LARGE SCALE GENOMIC DNA]</scope>
    <source>
        <strain evidence="1 2">DX6</strain>
    </source>
</reference>
<organism evidence="1 2">
    <name type="scientific">Billgrantia bachuensis</name>
    <dbReference type="NCBI Taxonomy" id="2717286"/>
    <lineage>
        <taxon>Bacteria</taxon>
        <taxon>Pseudomonadati</taxon>
        <taxon>Pseudomonadota</taxon>
        <taxon>Gammaproteobacteria</taxon>
        <taxon>Oceanospirillales</taxon>
        <taxon>Halomonadaceae</taxon>
        <taxon>Billgrantia</taxon>
    </lineage>
</organism>
<evidence type="ECO:0008006" key="3">
    <source>
        <dbReference type="Google" id="ProtNLM"/>
    </source>
</evidence>
<proteinExistence type="predicted"/>
<keyword evidence="2" id="KW-1185">Reference proteome</keyword>
<evidence type="ECO:0000313" key="1">
    <source>
        <dbReference type="EMBL" id="NIC08068.1"/>
    </source>
</evidence>
<evidence type="ECO:0000313" key="2">
    <source>
        <dbReference type="Proteomes" id="UP001318321"/>
    </source>
</evidence>
<dbReference type="EMBL" id="JAAQTO010000069">
    <property type="protein sequence ID" value="NIC08068.1"/>
    <property type="molecule type" value="Genomic_DNA"/>
</dbReference>
<name>A0ABX0Q0B4_9GAMM</name>
<comment type="caution">
    <text evidence="1">The sequence shown here is derived from an EMBL/GenBank/DDBJ whole genome shotgun (WGS) entry which is preliminary data.</text>
</comment>